<dbReference type="CDD" id="cd00093">
    <property type="entry name" value="HTH_XRE"/>
    <property type="match status" value="1"/>
</dbReference>
<evidence type="ECO:0000259" key="1">
    <source>
        <dbReference type="PROSITE" id="PS50943"/>
    </source>
</evidence>
<dbReference type="SMART" id="SM00530">
    <property type="entry name" value="HTH_XRE"/>
    <property type="match status" value="1"/>
</dbReference>
<dbReference type="SUPFAM" id="SSF47413">
    <property type="entry name" value="lambda repressor-like DNA-binding domains"/>
    <property type="match status" value="1"/>
</dbReference>
<accession>A0A6M3Y1H5</accession>
<protein>
    <submittedName>
        <fullName evidence="2">Putative DNA binding, helix-turn-helix domain containing protein</fullName>
    </submittedName>
</protein>
<dbReference type="Gene3D" id="1.10.260.40">
    <property type="entry name" value="lambda repressor-like DNA-binding domains"/>
    <property type="match status" value="1"/>
</dbReference>
<dbReference type="Pfam" id="PF01381">
    <property type="entry name" value="HTH_3"/>
    <property type="match status" value="1"/>
</dbReference>
<dbReference type="InterPro" id="IPR001387">
    <property type="entry name" value="Cro/C1-type_HTH"/>
</dbReference>
<organism evidence="2">
    <name type="scientific">viral metagenome</name>
    <dbReference type="NCBI Taxonomy" id="1070528"/>
    <lineage>
        <taxon>unclassified sequences</taxon>
        <taxon>metagenomes</taxon>
        <taxon>organismal metagenomes</taxon>
    </lineage>
</organism>
<evidence type="ECO:0000313" key="2">
    <source>
        <dbReference type="EMBL" id="QJI04081.1"/>
    </source>
</evidence>
<dbReference type="GO" id="GO:0003677">
    <property type="term" value="F:DNA binding"/>
    <property type="evidence" value="ECO:0007669"/>
    <property type="project" value="InterPro"/>
</dbReference>
<name>A0A6M3Y1H5_9ZZZZ</name>
<dbReference type="InterPro" id="IPR010982">
    <property type="entry name" value="Lambda_DNA-bd_dom_sf"/>
</dbReference>
<sequence>MKIDEQIGRRLKLARKQLGISQLEAGKRAKIPYCYIGFFERCEERRPKLSELSKLAEVYHKSIDWFFDEEEPKEDIMLHCTIK</sequence>
<feature type="domain" description="HTH cro/C1-type" evidence="1">
    <location>
        <begin position="11"/>
        <end position="66"/>
    </location>
</feature>
<proteinExistence type="predicted"/>
<reference evidence="2" key="1">
    <citation type="submission" date="2020-03" db="EMBL/GenBank/DDBJ databases">
        <title>The deep terrestrial virosphere.</title>
        <authorList>
            <person name="Holmfeldt K."/>
            <person name="Nilsson E."/>
            <person name="Simone D."/>
            <person name="Lopez-Fernandez M."/>
            <person name="Wu X."/>
            <person name="de Brujin I."/>
            <person name="Lundin D."/>
            <person name="Andersson A."/>
            <person name="Bertilsson S."/>
            <person name="Dopson M."/>
        </authorList>
    </citation>
    <scope>NUCLEOTIDE SEQUENCE</scope>
    <source>
        <strain evidence="2">TM448B06007</strain>
    </source>
</reference>
<dbReference type="EMBL" id="MT145146">
    <property type="protein sequence ID" value="QJI04081.1"/>
    <property type="molecule type" value="Genomic_DNA"/>
</dbReference>
<dbReference type="PROSITE" id="PS50943">
    <property type="entry name" value="HTH_CROC1"/>
    <property type="match status" value="1"/>
</dbReference>
<dbReference type="AlphaFoldDB" id="A0A6M3Y1H5"/>
<gene>
    <name evidence="2" type="ORF">TM448B06007_0007</name>
</gene>